<reference evidence="1 2" key="1">
    <citation type="submission" date="2013-02" db="EMBL/GenBank/DDBJ databases">
        <authorList>
            <person name="Genoscope - CEA"/>
        </authorList>
    </citation>
    <scope>NUCLEOTIDE SEQUENCE [LARGE SCALE GENOMIC DNA]</scope>
    <source>
        <strain evidence="1 2">STM 2683</strain>
    </source>
</reference>
<gene>
    <name evidence="1" type="ORF">MESS2_440002</name>
</gene>
<protein>
    <submittedName>
        <fullName evidence="1">Uncharacterized protein</fullName>
    </submittedName>
</protein>
<name>M5ERI4_9HYPH</name>
<organism evidence="1 2">
    <name type="scientific">Mesorhizobium metallidurans STM 2683</name>
    <dbReference type="NCBI Taxonomy" id="1297569"/>
    <lineage>
        <taxon>Bacteria</taxon>
        <taxon>Pseudomonadati</taxon>
        <taxon>Pseudomonadota</taxon>
        <taxon>Alphaproteobacteria</taxon>
        <taxon>Hyphomicrobiales</taxon>
        <taxon>Phyllobacteriaceae</taxon>
        <taxon>Mesorhizobium</taxon>
    </lineage>
</organism>
<keyword evidence="2" id="KW-1185">Reference proteome</keyword>
<dbReference type="EMBL" id="CAUM01000111">
    <property type="protein sequence ID" value="CCV06897.1"/>
    <property type="molecule type" value="Genomic_DNA"/>
</dbReference>
<proteinExistence type="predicted"/>
<sequence length="61" mass="7074">MLRTFCGFQWTRAGNPKVRPGSLGTFRSFELSQELNLRGAIAQFRSQANRRAVRRDARRPH</sequence>
<dbReference type="Proteomes" id="UP000012062">
    <property type="component" value="Unassembled WGS sequence"/>
</dbReference>
<accession>M5ERI4</accession>
<evidence type="ECO:0000313" key="1">
    <source>
        <dbReference type="EMBL" id="CCV06897.1"/>
    </source>
</evidence>
<evidence type="ECO:0000313" key="2">
    <source>
        <dbReference type="Proteomes" id="UP000012062"/>
    </source>
</evidence>
<comment type="caution">
    <text evidence="1">The sequence shown here is derived from an EMBL/GenBank/DDBJ whole genome shotgun (WGS) entry which is preliminary data.</text>
</comment>
<dbReference type="AlphaFoldDB" id="M5ERI4"/>